<dbReference type="InParanoid" id="A0A1X2HML0"/>
<dbReference type="Proteomes" id="UP000242180">
    <property type="component" value="Unassembled WGS sequence"/>
</dbReference>
<accession>A0A1X2HML0</accession>
<dbReference type="EMBL" id="MCGN01000002">
    <property type="protein sequence ID" value="ORZ00126.1"/>
    <property type="molecule type" value="Genomic_DNA"/>
</dbReference>
<feature type="region of interest" description="Disordered" evidence="1">
    <location>
        <begin position="31"/>
        <end position="52"/>
    </location>
</feature>
<organism evidence="2 3">
    <name type="scientific">Syncephalastrum racemosum</name>
    <name type="common">Filamentous fungus</name>
    <dbReference type="NCBI Taxonomy" id="13706"/>
    <lineage>
        <taxon>Eukaryota</taxon>
        <taxon>Fungi</taxon>
        <taxon>Fungi incertae sedis</taxon>
        <taxon>Mucoromycota</taxon>
        <taxon>Mucoromycotina</taxon>
        <taxon>Mucoromycetes</taxon>
        <taxon>Mucorales</taxon>
        <taxon>Syncephalastraceae</taxon>
        <taxon>Syncephalastrum</taxon>
    </lineage>
</organism>
<proteinExistence type="predicted"/>
<name>A0A1X2HML0_SYNRA</name>
<comment type="caution">
    <text evidence="2">The sequence shown here is derived from an EMBL/GenBank/DDBJ whole genome shotgun (WGS) entry which is preliminary data.</text>
</comment>
<reference evidence="2 3" key="1">
    <citation type="submission" date="2016-07" db="EMBL/GenBank/DDBJ databases">
        <title>Pervasive Adenine N6-methylation of Active Genes in Fungi.</title>
        <authorList>
            <consortium name="DOE Joint Genome Institute"/>
            <person name="Mondo S.J."/>
            <person name="Dannebaum R.O."/>
            <person name="Kuo R.C."/>
            <person name="Labutti K."/>
            <person name="Haridas S."/>
            <person name="Kuo A."/>
            <person name="Salamov A."/>
            <person name="Ahrendt S.R."/>
            <person name="Lipzen A."/>
            <person name="Sullivan W."/>
            <person name="Andreopoulos W.B."/>
            <person name="Clum A."/>
            <person name="Lindquist E."/>
            <person name="Daum C."/>
            <person name="Ramamoorthy G.K."/>
            <person name="Gryganskyi A."/>
            <person name="Culley D."/>
            <person name="Magnuson J.K."/>
            <person name="James T.Y."/>
            <person name="O'Malley M.A."/>
            <person name="Stajich J.E."/>
            <person name="Spatafora J.W."/>
            <person name="Visel A."/>
            <person name="Grigoriev I.V."/>
        </authorList>
    </citation>
    <scope>NUCLEOTIDE SEQUENCE [LARGE SCALE GENOMIC DNA]</scope>
    <source>
        <strain evidence="2 3">NRRL 2496</strain>
    </source>
</reference>
<evidence type="ECO:0000313" key="3">
    <source>
        <dbReference type="Proteomes" id="UP000242180"/>
    </source>
</evidence>
<evidence type="ECO:0000313" key="2">
    <source>
        <dbReference type="EMBL" id="ORZ00126.1"/>
    </source>
</evidence>
<protein>
    <submittedName>
        <fullName evidence="2">Uncharacterized protein</fullName>
    </submittedName>
</protein>
<gene>
    <name evidence="2" type="ORF">BCR43DRAFT_511165</name>
</gene>
<sequence length="95" mass="10403">MAKPSAAATDRYLVSMATSIVSRMLFKKSAVGSTSTDKVVEPAQPKKQCNPQEKRKFLNDPMRNTASPDQVGHYYDPMSIRRQSCSGVDPTHTGA</sequence>
<keyword evidence="3" id="KW-1185">Reference proteome</keyword>
<evidence type="ECO:0000256" key="1">
    <source>
        <dbReference type="SAM" id="MobiDB-lite"/>
    </source>
</evidence>
<dbReference type="AlphaFoldDB" id="A0A1X2HML0"/>